<name>A0A377G9K6_9GAMM</name>
<dbReference type="SUPFAM" id="SSF52540">
    <property type="entry name" value="P-loop containing nucleoside triphosphate hydrolases"/>
    <property type="match status" value="1"/>
</dbReference>
<evidence type="ECO:0000259" key="5">
    <source>
        <dbReference type="PROSITE" id="PS50893"/>
    </source>
</evidence>
<dbReference type="Pfam" id="PF00005">
    <property type="entry name" value="ABC_tran"/>
    <property type="match status" value="1"/>
</dbReference>
<proteinExistence type="inferred from homology"/>
<dbReference type="AlphaFoldDB" id="A0A377G9K6"/>
<dbReference type="PROSITE" id="PS50893">
    <property type="entry name" value="ABC_TRANSPORTER_2"/>
    <property type="match status" value="1"/>
</dbReference>
<keyword evidence="3" id="KW-0547">Nucleotide-binding</keyword>
<evidence type="ECO:0000256" key="4">
    <source>
        <dbReference type="ARBA" id="ARBA00022840"/>
    </source>
</evidence>
<keyword evidence="7" id="KW-1185">Reference proteome</keyword>
<dbReference type="Gene3D" id="3.40.50.300">
    <property type="entry name" value="P-loop containing nucleotide triphosphate hydrolases"/>
    <property type="match status" value="1"/>
</dbReference>
<evidence type="ECO:0000256" key="3">
    <source>
        <dbReference type="ARBA" id="ARBA00022741"/>
    </source>
</evidence>
<dbReference type="InterPro" id="IPR017911">
    <property type="entry name" value="MacB-like_ATP-bd"/>
</dbReference>
<keyword evidence="4 6" id="KW-0067">ATP-binding</keyword>
<evidence type="ECO:0000313" key="6">
    <source>
        <dbReference type="EMBL" id="STO21404.1"/>
    </source>
</evidence>
<keyword evidence="6" id="KW-0449">Lipoprotein</keyword>
<accession>A0A377G9K6</accession>
<dbReference type="InterPro" id="IPR027417">
    <property type="entry name" value="P-loop_NTPase"/>
</dbReference>
<dbReference type="STRING" id="1094715.GCA_000236165_00952"/>
<dbReference type="PANTHER" id="PTHR42798:SF7">
    <property type="entry name" value="ALPHA-D-RIBOSE 1-METHYLPHOSPHONATE 5-TRIPHOSPHATE SYNTHASE SUBUNIT PHNL"/>
    <property type="match status" value="1"/>
</dbReference>
<gene>
    <name evidence="6" type="primary">lolD_2</name>
    <name evidence="6" type="ORF">NCTC11370_01471</name>
</gene>
<dbReference type="GO" id="GO:0005524">
    <property type="term" value="F:ATP binding"/>
    <property type="evidence" value="ECO:0007669"/>
    <property type="project" value="UniProtKB-KW"/>
</dbReference>
<protein>
    <submittedName>
        <fullName evidence="6">Lipoprotein-releasing system ATP-binding protein LolD</fullName>
        <ecNumber evidence="6">3.6.3.-</ecNumber>
    </submittedName>
</protein>
<dbReference type="Proteomes" id="UP000254554">
    <property type="component" value="Unassembled WGS sequence"/>
</dbReference>
<keyword evidence="6" id="KW-0378">Hydrolase</keyword>
<dbReference type="InterPro" id="IPR003593">
    <property type="entry name" value="AAA+_ATPase"/>
</dbReference>
<reference evidence="6 7" key="1">
    <citation type="submission" date="2018-06" db="EMBL/GenBank/DDBJ databases">
        <authorList>
            <consortium name="Pathogen Informatics"/>
            <person name="Doyle S."/>
        </authorList>
    </citation>
    <scope>NUCLEOTIDE SEQUENCE [LARGE SCALE GENOMIC DNA]</scope>
    <source>
        <strain evidence="6 7">NCTC11370</strain>
    </source>
</reference>
<comment type="similarity">
    <text evidence="1">Belongs to the ABC transporter superfamily.</text>
</comment>
<evidence type="ECO:0000313" key="7">
    <source>
        <dbReference type="Proteomes" id="UP000254554"/>
    </source>
</evidence>
<dbReference type="RefSeq" id="WP_010653680.1">
    <property type="nucleotide sequence ID" value="NZ_JAPHOO010000001.1"/>
</dbReference>
<keyword evidence="2" id="KW-0813">Transport</keyword>
<dbReference type="GeneID" id="93291958"/>
<dbReference type="InterPro" id="IPR003439">
    <property type="entry name" value="ABC_transporter-like_ATP-bd"/>
</dbReference>
<dbReference type="CDD" id="cd03255">
    <property type="entry name" value="ABC_MJ0796_LolCDE_FtsE"/>
    <property type="match status" value="1"/>
</dbReference>
<sequence>MILQALNLTKWFATDNSKTYAVKNVSFELDFGEMLYIIGPSGSGKTTLLSIISGILRPNEGYVLVKGKNIWQLDDDALADFRLYSLGFVFQDFHLFPKLTSQENVAIPLILKRTSWDTALEKAKNALDIVGLSHRISVPPYKLSIGEQQRIAIARAIITEPELLIFDEPTASLDGETGKHIITFIKENILNDKRAIIIVTHDNRIFDFATRIITMEDGRISEGSQ</sequence>
<dbReference type="GO" id="GO:0016887">
    <property type="term" value="F:ATP hydrolysis activity"/>
    <property type="evidence" value="ECO:0007669"/>
    <property type="project" value="InterPro"/>
</dbReference>
<dbReference type="OrthoDB" id="9801477at2"/>
<feature type="domain" description="ABC transporter" evidence="5">
    <location>
        <begin position="3"/>
        <end position="225"/>
    </location>
</feature>
<organism evidence="6 7">
    <name type="scientific">Fluoribacter dumoffii</name>
    <dbReference type="NCBI Taxonomy" id="463"/>
    <lineage>
        <taxon>Bacteria</taxon>
        <taxon>Pseudomonadati</taxon>
        <taxon>Pseudomonadota</taxon>
        <taxon>Gammaproteobacteria</taxon>
        <taxon>Legionellales</taxon>
        <taxon>Legionellaceae</taxon>
        <taxon>Fluoribacter</taxon>
    </lineage>
</organism>
<dbReference type="PANTHER" id="PTHR42798">
    <property type="entry name" value="LIPOPROTEIN-RELEASING SYSTEM ATP-BINDING PROTEIN LOLD"/>
    <property type="match status" value="1"/>
</dbReference>
<evidence type="ECO:0000256" key="1">
    <source>
        <dbReference type="ARBA" id="ARBA00005417"/>
    </source>
</evidence>
<dbReference type="EMBL" id="UGGT01000001">
    <property type="protein sequence ID" value="STO21404.1"/>
    <property type="molecule type" value="Genomic_DNA"/>
</dbReference>
<evidence type="ECO:0000256" key="2">
    <source>
        <dbReference type="ARBA" id="ARBA00022448"/>
    </source>
</evidence>
<dbReference type="EC" id="3.6.3.-" evidence="6"/>
<dbReference type="SMART" id="SM00382">
    <property type="entry name" value="AAA"/>
    <property type="match status" value="1"/>
</dbReference>